<evidence type="ECO:0000313" key="2">
    <source>
        <dbReference type="EMBL" id="CAF4607658.1"/>
    </source>
</evidence>
<dbReference type="Proteomes" id="UP000681720">
    <property type="component" value="Unassembled WGS sequence"/>
</dbReference>
<feature type="region of interest" description="Disordered" evidence="1">
    <location>
        <begin position="1"/>
        <end position="20"/>
    </location>
</feature>
<gene>
    <name evidence="3" type="ORF">GIL414_LOCUS53184</name>
    <name evidence="2" type="ORF">SMN809_LOCUS39341</name>
</gene>
<comment type="caution">
    <text evidence="2">The sequence shown here is derived from an EMBL/GenBank/DDBJ whole genome shotgun (WGS) entry which is preliminary data.</text>
</comment>
<evidence type="ECO:0000256" key="1">
    <source>
        <dbReference type="SAM" id="MobiDB-lite"/>
    </source>
</evidence>
<accession>A0A8S2Z7D6</accession>
<dbReference type="Proteomes" id="UP000676336">
    <property type="component" value="Unassembled WGS sequence"/>
</dbReference>
<reference evidence="2" key="1">
    <citation type="submission" date="2021-02" db="EMBL/GenBank/DDBJ databases">
        <authorList>
            <person name="Nowell W R."/>
        </authorList>
    </citation>
    <scope>NUCLEOTIDE SEQUENCE</scope>
</reference>
<feature type="non-terminal residue" evidence="2">
    <location>
        <position position="39"/>
    </location>
</feature>
<dbReference type="EMBL" id="CAJOBI010105350">
    <property type="protein sequence ID" value="CAF4607658.1"/>
    <property type="molecule type" value="Genomic_DNA"/>
</dbReference>
<evidence type="ECO:0000313" key="3">
    <source>
        <dbReference type="EMBL" id="CAF4928561.1"/>
    </source>
</evidence>
<sequence>MSAIKNEDGIMAQSKDKEKERWTQYCSGLYKDEGGGDEM</sequence>
<proteinExistence type="predicted"/>
<dbReference type="EMBL" id="CAJOBJ010183927">
    <property type="protein sequence ID" value="CAF4928561.1"/>
    <property type="molecule type" value="Genomic_DNA"/>
</dbReference>
<evidence type="ECO:0000313" key="4">
    <source>
        <dbReference type="Proteomes" id="UP000676336"/>
    </source>
</evidence>
<protein>
    <submittedName>
        <fullName evidence="2">Uncharacterized protein</fullName>
    </submittedName>
</protein>
<dbReference type="AlphaFoldDB" id="A0A8S2Z7D6"/>
<name>A0A8S2Z7D6_9BILA</name>
<organism evidence="2 4">
    <name type="scientific">Rotaria magnacalcarata</name>
    <dbReference type="NCBI Taxonomy" id="392030"/>
    <lineage>
        <taxon>Eukaryota</taxon>
        <taxon>Metazoa</taxon>
        <taxon>Spiralia</taxon>
        <taxon>Gnathifera</taxon>
        <taxon>Rotifera</taxon>
        <taxon>Eurotatoria</taxon>
        <taxon>Bdelloidea</taxon>
        <taxon>Philodinida</taxon>
        <taxon>Philodinidae</taxon>
        <taxon>Rotaria</taxon>
    </lineage>
</organism>